<dbReference type="PROSITE" id="PS51782">
    <property type="entry name" value="LYSM"/>
    <property type="match status" value="1"/>
</dbReference>
<dbReference type="SMART" id="SM00257">
    <property type="entry name" value="LysM"/>
    <property type="match status" value="1"/>
</dbReference>
<organism evidence="3 4">
    <name type="scientific">Sphagnum troendelagicum</name>
    <dbReference type="NCBI Taxonomy" id="128251"/>
    <lineage>
        <taxon>Eukaryota</taxon>
        <taxon>Viridiplantae</taxon>
        <taxon>Streptophyta</taxon>
        <taxon>Embryophyta</taxon>
        <taxon>Bryophyta</taxon>
        <taxon>Sphagnophytina</taxon>
        <taxon>Sphagnopsida</taxon>
        <taxon>Sphagnales</taxon>
        <taxon>Sphagnaceae</taxon>
        <taxon>Sphagnum</taxon>
    </lineage>
</organism>
<dbReference type="CDD" id="cd00118">
    <property type="entry name" value="LysM"/>
    <property type="match status" value="1"/>
</dbReference>
<dbReference type="InterPro" id="IPR018392">
    <property type="entry name" value="LysM"/>
</dbReference>
<dbReference type="Pfam" id="PF01476">
    <property type="entry name" value="LysM"/>
    <property type="match status" value="1"/>
</dbReference>
<dbReference type="PANTHER" id="PTHR33734:SF26">
    <property type="entry name" value="LYSM DOMAIN-CONTAINING PROTEIN"/>
    <property type="match status" value="1"/>
</dbReference>
<feature type="domain" description="LysM" evidence="2">
    <location>
        <begin position="255"/>
        <end position="299"/>
    </location>
</feature>
<dbReference type="PANTHER" id="PTHR33734">
    <property type="entry name" value="LYSM DOMAIN-CONTAINING GPI-ANCHORED PROTEIN 2"/>
    <property type="match status" value="1"/>
</dbReference>
<evidence type="ECO:0000313" key="3">
    <source>
        <dbReference type="EMBL" id="CAK9191747.1"/>
    </source>
</evidence>
<feature type="region of interest" description="Disordered" evidence="1">
    <location>
        <begin position="159"/>
        <end position="180"/>
    </location>
</feature>
<evidence type="ECO:0000256" key="1">
    <source>
        <dbReference type="SAM" id="MobiDB-lite"/>
    </source>
</evidence>
<accession>A0ABP0TBK8</accession>
<name>A0ABP0TBK8_9BRYO</name>
<feature type="region of interest" description="Disordered" evidence="1">
    <location>
        <begin position="1"/>
        <end position="51"/>
    </location>
</feature>
<reference evidence="3 4" key="1">
    <citation type="submission" date="2024-02" db="EMBL/GenBank/DDBJ databases">
        <authorList>
            <consortium name="ELIXIR-Norway"/>
            <consortium name="Elixir Norway"/>
        </authorList>
    </citation>
    <scope>NUCLEOTIDE SEQUENCE [LARGE SCALE GENOMIC DNA]</scope>
</reference>
<dbReference type="InterPro" id="IPR036779">
    <property type="entry name" value="LysM_dom_sf"/>
</dbReference>
<feature type="compositionally biased region" description="Basic and acidic residues" evidence="1">
    <location>
        <begin position="37"/>
        <end position="51"/>
    </location>
</feature>
<protein>
    <recommendedName>
        <fullName evidence="2">LysM domain-containing protein</fullName>
    </recommendedName>
</protein>
<dbReference type="Gene3D" id="3.10.350.10">
    <property type="entry name" value="LysM domain"/>
    <property type="match status" value="1"/>
</dbReference>
<feature type="compositionally biased region" description="Polar residues" evidence="1">
    <location>
        <begin position="12"/>
        <end position="25"/>
    </location>
</feature>
<sequence length="302" mass="32632">MLPNLLVPASFPGQNPTLRGSTFRMSTGAAAPSTNGDHIDGPKGGKGDKGDGDNNIIVKAAGAVVAAGIAWTLFKSYQKSRSENNWTKEESREGSIGNKIEGARQSVEGAARDLTGKLSDFSKEIKGSVEGIGEKVKGTFDRGGREVEHKSWEAKKAIDNKGQEVESKGWGTKSDFEKRSRDGKLNLENKGKEVEQKSKGFFGSVEDKGRDIAGGLKDAGKDIKSLANKENDKAQEMGSRYIEKGQIVKKRFESKEVKVRKGDTLWALSRKYGVTVESLRAANGIYAGDHLEVGDTITIPKL</sequence>
<dbReference type="EMBL" id="OZ019893">
    <property type="protein sequence ID" value="CAK9191747.1"/>
    <property type="molecule type" value="Genomic_DNA"/>
</dbReference>
<keyword evidence="4" id="KW-1185">Reference proteome</keyword>
<evidence type="ECO:0000313" key="4">
    <source>
        <dbReference type="Proteomes" id="UP001497512"/>
    </source>
</evidence>
<dbReference type="Proteomes" id="UP001497512">
    <property type="component" value="Chromosome 1"/>
</dbReference>
<evidence type="ECO:0000259" key="2">
    <source>
        <dbReference type="PROSITE" id="PS51782"/>
    </source>
</evidence>
<dbReference type="SUPFAM" id="SSF54106">
    <property type="entry name" value="LysM domain"/>
    <property type="match status" value="1"/>
</dbReference>
<proteinExistence type="predicted"/>
<gene>
    <name evidence="3" type="ORF">CSSPTR1EN2_LOCUS1545</name>
</gene>